<organism evidence="1 2">
    <name type="scientific">Pantoea brenneri</name>
    <dbReference type="NCBI Taxonomy" id="472694"/>
    <lineage>
        <taxon>Bacteria</taxon>
        <taxon>Pseudomonadati</taxon>
        <taxon>Pseudomonadota</taxon>
        <taxon>Gammaproteobacteria</taxon>
        <taxon>Enterobacterales</taxon>
        <taxon>Erwiniaceae</taxon>
        <taxon>Pantoea</taxon>
    </lineage>
</organism>
<evidence type="ECO:0000313" key="2">
    <source>
        <dbReference type="Proteomes" id="UP000433737"/>
    </source>
</evidence>
<name>A0AAX3J3U2_9GAMM</name>
<dbReference type="RefSeq" id="WP_159223320.1">
    <property type="nucleotide sequence ID" value="NZ_LR733469.1"/>
</dbReference>
<proteinExistence type="predicted"/>
<reference evidence="1 2" key="1">
    <citation type="submission" date="2019-10" db="EMBL/GenBank/DDBJ databases">
        <authorList>
            <person name="Karimi E."/>
        </authorList>
    </citation>
    <scope>NUCLEOTIDE SEQUENCE [LARGE SCALE GENOMIC DNA]</scope>
    <source>
        <strain evidence="1">Pantoea sp. 111</strain>
    </source>
</reference>
<gene>
    <name evidence="1" type="ORF">PANT111_150108</name>
</gene>
<dbReference type="AlphaFoldDB" id="A0AAX3J3U2"/>
<comment type="caution">
    <text evidence="1">The sequence shown here is derived from an EMBL/GenBank/DDBJ whole genome shotgun (WGS) entry which is preliminary data.</text>
</comment>
<dbReference type="EMBL" id="CABWMH010000007">
    <property type="protein sequence ID" value="VXB50815.1"/>
    <property type="molecule type" value="Genomic_DNA"/>
</dbReference>
<evidence type="ECO:0000313" key="1">
    <source>
        <dbReference type="EMBL" id="VXB50815.1"/>
    </source>
</evidence>
<sequence length="106" mass="11341">MKKLTPGGMAVIIGSIGDAFRDNVGRVVRTVYHEGMLPSPLTGMKYDCWFVEVPDGAEPLKAVTPNGQISMKYFGNIPAAILMPLDNQDPDITRSAAPVYGSMGAL</sequence>
<dbReference type="Proteomes" id="UP000433737">
    <property type="component" value="Unassembled WGS sequence"/>
</dbReference>
<protein>
    <submittedName>
        <fullName evidence="1">Uncharacterized protein</fullName>
    </submittedName>
</protein>
<accession>A0AAX3J3U2</accession>